<feature type="domain" description="PilZ" evidence="4">
    <location>
        <begin position="101"/>
        <end position="209"/>
    </location>
</feature>
<dbReference type="Pfam" id="PF07238">
    <property type="entry name" value="PilZ"/>
    <property type="match status" value="1"/>
</dbReference>
<dbReference type="InterPro" id="IPR009875">
    <property type="entry name" value="PilZ_domain"/>
</dbReference>
<dbReference type="InterPro" id="IPR009926">
    <property type="entry name" value="T3SS_YcgR_PilZN"/>
</dbReference>
<proteinExistence type="predicted"/>
<dbReference type="EMBL" id="FTLX01000001">
    <property type="protein sequence ID" value="SIQ01189.1"/>
    <property type="molecule type" value="Genomic_DNA"/>
</dbReference>
<dbReference type="STRING" id="1017273.SAMN05443094_101441"/>
<protein>
    <submittedName>
        <fullName evidence="6">C-di-GMP-binding flagellar brake protein YcgR, contains PilZNR and PilZ domains</fullName>
    </submittedName>
</protein>
<dbReference type="Proteomes" id="UP000186385">
    <property type="component" value="Unassembled WGS sequence"/>
</dbReference>
<dbReference type="Gene3D" id="2.30.110.10">
    <property type="entry name" value="Electron Transport, Fmn-binding Protein, Chain A"/>
    <property type="match status" value="1"/>
</dbReference>
<dbReference type="GO" id="GO:0035438">
    <property type="term" value="F:cyclic-di-GMP binding"/>
    <property type="evidence" value="ECO:0007669"/>
    <property type="project" value="InterPro"/>
</dbReference>
<dbReference type="AlphaFoldDB" id="A0A1N6PA94"/>
<gene>
    <name evidence="6" type="ORF">SAMN05443094_101441</name>
</gene>
<accession>A0A1N6PA94</accession>
<evidence type="ECO:0000259" key="4">
    <source>
        <dbReference type="Pfam" id="PF07238"/>
    </source>
</evidence>
<keyword evidence="1" id="KW-0973">c-di-GMP</keyword>
<dbReference type="SUPFAM" id="SSF141371">
    <property type="entry name" value="PilZ domain-like"/>
    <property type="match status" value="2"/>
</dbReference>
<keyword evidence="6" id="KW-0969">Cilium</keyword>
<reference evidence="6 7" key="1">
    <citation type="submission" date="2017-01" db="EMBL/GenBank/DDBJ databases">
        <authorList>
            <person name="Mah S.A."/>
            <person name="Swanson W.J."/>
            <person name="Moy G.W."/>
            <person name="Vacquier V.D."/>
        </authorList>
    </citation>
    <scope>NUCLEOTIDE SEQUENCE [LARGE SCALE GENOMIC DNA]</scope>
    <source>
        <strain evidence="6 7">NIO-1016</strain>
    </source>
</reference>
<keyword evidence="6" id="KW-0282">Flagellum</keyword>
<keyword evidence="2" id="KW-0547">Nucleotide-binding</keyword>
<evidence type="ECO:0000256" key="2">
    <source>
        <dbReference type="ARBA" id="ARBA00022741"/>
    </source>
</evidence>
<name>A0A1N6PA94_9BACI</name>
<evidence type="ECO:0000313" key="6">
    <source>
        <dbReference type="EMBL" id="SIQ01189.1"/>
    </source>
</evidence>
<dbReference type="Pfam" id="PF12945">
    <property type="entry name" value="PilZNR"/>
    <property type="match status" value="1"/>
</dbReference>
<organism evidence="6 7">
    <name type="scientific">Domibacillus enclensis</name>
    <dbReference type="NCBI Taxonomy" id="1017273"/>
    <lineage>
        <taxon>Bacteria</taxon>
        <taxon>Bacillati</taxon>
        <taxon>Bacillota</taxon>
        <taxon>Bacilli</taxon>
        <taxon>Bacillales</taxon>
        <taxon>Bacillaceae</taxon>
        <taxon>Domibacillus</taxon>
    </lineage>
</organism>
<evidence type="ECO:0000256" key="3">
    <source>
        <dbReference type="ARBA" id="ARBA00023143"/>
    </source>
</evidence>
<evidence type="ECO:0000256" key="1">
    <source>
        <dbReference type="ARBA" id="ARBA00022636"/>
    </source>
</evidence>
<evidence type="ECO:0000259" key="5">
    <source>
        <dbReference type="Pfam" id="PF12945"/>
    </source>
</evidence>
<evidence type="ECO:0000313" key="7">
    <source>
        <dbReference type="Proteomes" id="UP000186385"/>
    </source>
</evidence>
<dbReference type="InterPro" id="IPR012349">
    <property type="entry name" value="Split_barrel_FMN-bd"/>
</dbReference>
<keyword evidence="6" id="KW-0966">Cell projection</keyword>
<feature type="domain" description="Type III secretion system flagellar brake protein YcgR PilZN" evidence="5">
    <location>
        <begin position="8"/>
        <end position="92"/>
    </location>
</feature>
<keyword evidence="3" id="KW-0975">Bacterial flagellum</keyword>
<sequence length="220" mass="24788">MLEAGIPISMEPYDSVDKKEEYRCKIVDVEEGKVYIDYPVSTETNKTVFLLDGMQLAVNFIDPTAASAVYLFQTEVIGRVKKKIPMLVLHDPGIDNYVRVQRRKFVRVPTAIDIAVEVNGVPAFSSVTEDISAGGAAVVIPGAVQIEPDTEVTLYGVIPSQHGEPRYIETKADLVRIREDEKSGRRVGSFQFKELLYADQQMLMRFCFERQLQLRKKGLQ</sequence>
<dbReference type="Gene3D" id="2.40.10.220">
    <property type="entry name" value="predicted glycosyltransferase like domains"/>
    <property type="match status" value="1"/>
</dbReference>